<evidence type="ECO:0000256" key="4">
    <source>
        <dbReference type="RuleBase" id="RU004262"/>
    </source>
</evidence>
<comment type="similarity">
    <text evidence="2 4">Belongs to the AB hydrolase superfamily. Lipase family.</text>
</comment>
<dbReference type="Gene3D" id="3.40.50.1820">
    <property type="entry name" value="alpha/beta hydrolase"/>
    <property type="match status" value="1"/>
</dbReference>
<sequence>MEMSEQDLLEGMKLTASHRGNLVIATKRIFNNRTGFGFSDGFWWVTWGPPNRGFKVREEDVKFNLFVRQTRENGSSLFIGDKVTLALSGFDPSLPTKICTHGYLDSGKTWVLQMKNEYLQSQDVNFIAVDWSQCAKNIFYDQVVLCMREAAYFLGQLLEFLQRDGGLNVETTHMIGHSLGAHLVALAAKGVSYGSSIGRITGEPREALDPAAPLIENAPESERLNPRSAKFVDVIHSSAFFVGIRRPVGTVDFYPNGGYFQPGCRPHDIRCHHKACVWYFLDTIKGTDRFRYPGRKCKTLRNALNGTCDGQMAYMGYLAEKSAPGLYHVQLIEIENSTNFLENPESDTQWIV</sequence>
<dbReference type="InterPro" id="IPR000734">
    <property type="entry name" value="TAG_lipase"/>
</dbReference>
<comment type="caution">
    <text evidence="6">The sequence shown here is derived from an EMBL/GenBank/DDBJ whole genome shotgun (WGS) entry which is preliminary data.</text>
</comment>
<name>A0ABR1B257_POLSC</name>
<organism evidence="6 7">
    <name type="scientific">Polyplax serrata</name>
    <name type="common">Common mouse louse</name>
    <dbReference type="NCBI Taxonomy" id="468196"/>
    <lineage>
        <taxon>Eukaryota</taxon>
        <taxon>Metazoa</taxon>
        <taxon>Ecdysozoa</taxon>
        <taxon>Arthropoda</taxon>
        <taxon>Hexapoda</taxon>
        <taxon>Insecta</taxon>
        <taxon>Pterygota</taxon>
        <taxon>Neoptera</taxon>
        <taxon>Paraneoptera</taxon>
        <taxon>Psocodea</taxon>
        <taxon>Troctomorpha</taxon>
        <taxon>Phthiraptera</taxon>
        <taxon>Anoplura</taxon>
        <taxon>Polyplacidae</taxon>
        <taxon>Polyplax</taxon>
    </lineage>
</organism>
<evidence type="ECO:0000313" key="7">
    <source>
        <dbReference type="Proteomes" id="UP001359485"/>
    </source>
</evidence>
<dbReference type="InterPro" id="IPR029058">
    <property type="entry name" value="AB_hydrolase_fold"/>
</dbReference>
<dbReference type="PANTHER" id="PTHR11610:SF173">
    <property type="entry name" value="LIPASE DOMAIN-CONTAINING PROTEIN-RELATED"/>
    <property type="match status" value="1"/>
</dbReference>
<dbReference type="PRINTS" id="PR00821">
    <property type="entry name" value="TAGLIPASE"/>
</dbReference>
<comment type="subcellular location">
    <subcellularLocation>
        <location evidence="1">Secreted</location>
    </subcellularLocation>
</comment>
<keyword evidence="7" id="KW-1185">Reference proteome</keyword>
<proteinExistence type="inferred from homology"/>
<evidence type="ECO:0000256" key="1">
    <source>
        <dbReference type="ARBA" id="ARBA00004613"/>
    </source>
</evidence>
<evidence type="ECO:0000256" key="3">
    <source>
        <dbReference type="ARBA" id="ARBA00022525"/>
    </source>
</evidence>
<evidence type="ECO:0000313" key="6">
    <source>
        <dbReference type="EMBL" id="KAK6633593.1"/>
    </source>
</evidence>
<protein>
    <recommendedName>
        <fullName evidence="5">Lipase domain-containing protein</fullName>
    </recommendedName>
</protein>
<dbReference type="PANTHER" id="PTHR11610">
    <property type="entry name" value="LIPASE"/>
    <property type="match status" value="1"/>
</dbReference>
<dbReference type="InterPro" id="IPR013818">
    <property type="entry name" value="Lipase"/>
</dbReference>
<feature type="domain" description="Lipase" evidence="5">
    <location>
        <begin position="56"/>
        <end position="322"/>
    </location>
</feature>
<dbReference type="SUPFAM" id="SSF53474">
    <property type="entry name" value="alpha/beta-Hydrolases"/>
    <property type="match status" value="1"/>
</dbReference>
<evidence type="ECO:0000256" key="2">
    <source>
        <dbReference type="ARBA" id="ARBA00010701"/>
    </source>
</evidence>
<gene>
    <name evidence="6" type="ORF">RUM44_004200</name>
</gene>
<dbReference type="Pfam" id="PF00151">
    <property type="entry name" value="Lipase"/>
    <property type="match status" value="1"/>
</dbReference>
<keyword evidence="3" id="KW-0964">Secreted</keyword>
<evidence type="ECO:0000259" key="5">
    <source>
        <dbReference type="Pfam" id="PF00151"/>
    </source>
</evidence>
<accession>A0ABR1B257</accession>
<dbReference type="Proteomes" id="UP001359485">
    <property type="component" value="Unassembled WGS sequence"/>
</dbReference>
<reference evidence="6 7" key="1">
    <citation type="submission" date="2023-09" db="EMBL/GenBank/DDBJ databases">
        <title>Genomes of two closely related lineages of the louse Polyplax serrata with different host specificities.</title>
        <authorList>
            <person name="Martinu J."/>
            <person name="Tarabai H."/>
            <person name="Stefka J."/>
            <person name="Hypsa V."/>
        </authorList>
    </citation>
    <scope>NUCLEOTIDE SEQUENCE [LARGE SCALE GENOMIC DNA]</scope>
    <source>
        <strain evidence="6">98ZLc_SE</strain>
    </source>
</reference>
<dbReference type="EMBL" id="JAWJWF010000004">
    <property type="protein sequence ID" value="KAK6633593.1"/>
    <property type="molecule type" value="Genomic_DNA"/>
</dbReference>